<accession>A0ABV8QYL2</accession>
<evidence type="ECO:0000313" key="1">
    <source>
        <dbReference type="EMBL" id="MFC4264926.1"/>
    </source>
</evidence>
<dbReference type="Proteomes" id="UP001595773">
    <property type="component" value="Unassembled WGS sequence"/>
</dbReference>
<dbReference type="EMBL" id="JBHSCQ010000005">
    <property type="protein sequence ID" value="MFC4264926.1"/>
    <property type="molecule type" value="Genomic_DNA"/>
</dbReference>
<gene>
    <name evidence="1" type="ORF">ACFOW9_04855</name>
</gene>
<proteinExistence type="predicted"/>
<organism evidence="1 2">
    <name type="scientific">Arthrobacter cryoconiti</name>
    <dbReference type="NCBI Taxonomy" id="748907"/>
    <lineage>
        <taxon>Bacteria</taxon>
        <taxon>Bacillati</taxon>
        <taxon>Actinomycetota</taxon>
        <taxon>Actinomycetes</taxon>
        <taxon>Micrococcales</taxon>
        <taxon>Micrococcaceae</taxon>
        <taxon>Arthrobacter</taxon>
    </lineage>
</organism>
<keyword evidence="2" id="KW-1185">Reference proteome</keyword>
<reference evidence="2" key="1">
    <citation type="journal article" date="2019" name="Int. J. Syst. Evol. Microbiol.">
        <title>The Global Catalogue of Microorganisms (GCM) 10K type strain sequencing project: providing services to taxonomists for standard genome sequencing and annotation.</title>
        <authorList>
            <consortium name="The Broad Institute Genomics Platform"/>
            <consortium name="The Broad Institute Genome Sequencing Center for Infectious Disease"/>
            <person name="Wu L."/>
            <person name="Ma J."/>
        </authorList>
    </citation>
    <scope>NUCLEOTIDE SEQUENCE [LARGE SCALE GENOMIC DNA]</scope>
    <source>
        <strain evidence="2">CGMCC 1.10698</strain>
    </source>
</reference>
<comment type="caution">
    <text evidence="1">The sequence shown here is derived from an EMBL/GenBank/DDBJ whole genome shotgun (WGS) entry which is preliminary data.</text>
</comment>
<sequence length="193" mass="20898">MEITQLFLASDAALRIVINRLAPVDLDKEGPEQWARTANPTIRDVLKAQAYDEAWIPGVLAGASSSDGDEFRDRDLLGDDPIAAYNALNDTATAAVTAGVDPNTVVRFTTGDVPALEGLKYLSVYRAFHAWLIAKRLGIPFRLSPEIIAGMNAHVIPVVEEYRSNGVFPPAIQPPADADDQTLLLCAVGFWIP</sequence>
<protein>
    <submittedName>
        <fullName evidence="1">Uncharacterized protein</fullName>
    </submittedName>
</protein>
<evidence type="ECO:0000313" key="2">
    <source>
        <dbReference type="Proteomes" id="UP001595773"/>
    </source>
</evidence>
<name>A0ABV8QYL2_9MICC</name>
<dbReference type="RefSeq" id="WP_230066539.1">
    <property type="nucleotide sequence ID" value="NZ_BAABLL010000019.1"/>
</dbReference>